<dbReference type="GO" id="GO:0051082">
    <property type="term" value="F:unfolded protein binding"/>
    <property type="evidence" value="ECO:0007669"/>
    <property type="project" value="TreeGrafter"/>
</dbReference>
<dbReference type="AlphaFoldDB" id="A0A7K3MAN5"/>
<dbReference type="PRINTS" id="PR00773">
    <property type="entry name" value="GRPEPROTEIN"/>
</dbReference>
<name>A0A7K3MAN5_9ACTN</name>
<gene>
    <name evidence="2 6" type="primary">grpE</name>
    <name evidence="6" type="ORF">F7O44_25185</name>
</gene>
<dbReference type="GO" id="GO:0000774">
    <property type="term" value="F:adenyl-nucleotide exchange factor activity"/>
    <property type="evidence" value="ECO:0007669"/>
    <property type="project" value="InterPro"/>
</dbReference>
<keyword evidence="2" id="KW-0963">Cytoplasm</keyword>
<organism evidence="6 7">
    <name type="scientific">Phytoactinopolyspora mesophila</name>
    <dbReference type="NCBI Taxonomy" id="2650750"/>
    <lineage>
        <taxon>Bacteria</taxon>
        <taxon>Bacillati</taxon>
        <taxon>Actinomycetota</taxon>
        <taxon>Actinomycetes</taxon>
        <taxon>Jiangellales</taxon>
        <taxon>Jiangellaceae</taxon>
        <taxon>Phytoactinopolyspora</taxon>
    </lineage>
</organism>
<feature type="compositionally biased region" description="Basic and acidic residues" evidence="5">
    <location>
        <begin position="61"/>
        <end position="70"/>
    </location>
</feature>
<dbReference type="HAMAP" id="MF_01151">
    <property type="entry name" value="GrpE"/>
    <property type="match status" value="1"/>
</dbReference>
<feature type="region of interest" description="Disordered" evidence="5">
    <location>
        <begin position="59"/>
        <end position="82"/>
    </location>
</feature>
<dbReference type="EMBL" id="WLZY01000011">
    <property type="protein sequence ID" value="NDL60375.1"/>
    <property type="molecule type" value="Genomic_DNA"/>
</dbReference>
<comment type="caution">
    <text evidence="6">The sequence shown here is derived from an EMBL/GenBank/DDBJ whole genome shotgun (WGS) entry which is preliminary data.</text>
</comment>
<comment type="similarity">
    <text evidence="2 4">Belongs to the GrpE family.</text>
</comment>
<keyword evidence="2 3" id="KW-0346">Stress response</keyword>
<dbReference type="GO" id="GO:0006457">
    <property type="term" value="P:protein folding"/>
    <property type="evidence" value="ECO:0007669"/>
    <property type="project" value="InterPro"/>
</dbReference>
<feature type="region of interest" description="Disordered" evidence="5">
    <location>
        <begin position="176"/>
        <end position="199"/>
    </location>
</feature>
<evidence type="ECO:0000256" key="3">
    <source>
        <dbReference type="RuleBase" id="RU000639"/>
    </source>
</evidence>
<dbReference type="Pfam" id="PF01025">
    <property type="entry name" value="GrpE"/>
    <property type="match status" value="1"/>
</dbReference>
<dbReference type="PANTHER" id="PTHR21237:SF23">
    <property type="entry name" value="GRPE PROTEIN HOMOLOG, MITOCHONDRIAL"/>
    <property type="match status" value="1"/>
</dbReference>
<evidence type="ECO:0000313" key="6">
    <source>
        <dbReference type="EMBL" id="NDL60375.1"/>
    </source>
</evidence>
<protein>
    <recommendedName>
        <fullName evidence="2 3">Protein GrpE</fullName>
    </recommendedName>
    <alternativeName>
        <fullName evidence="2">HSP-70 cofactor</fullName>
    </alternativeName>
</protein>
<dbReference type="InterPro" id="IPR009012">
    <property type="entry name" value="GrpE_head"/>
</dbReference>
<dbReference type="Proteomes" id="UP000460435">
    <property type="component" value="Unassembled WGS sequence"/>
</dbReference>
<dbReference type="PROSITE" id="PS01071">
    <property type="entry name" value="GRPE"/>
    <property type="match status" value="1"/>
</dbReference>
<dbReference type="GO" id="GO:0051087">
    <property type="term" value="F:protein-folding chaperone binding"/>
    <property type="evidence" value="ECO:0007669"/>
    <property type="project" value="InterPro"/>
</dbReference>
<dbReference type="SUPFAM" id="SSF51064">
    <property type="entry name" value="Head domain of nucleotide exchange factor GrpE"/>
    <property type="match status" value="1"/>
</dbReference>
<dbReference type="GO" id="GO:0005737">
    <property type="term" value="C:cytoplasm"/>
    <property type="evidence" value="ECO:0007669"/>
    <property type="project" value="UniProtKB-SubCell"/>
</dbReference>
<feature type="compositionally biased region" description="Low complexity" evidence="5">
    <location>
        <begin position="1"/>
        <end position="13"/>
    </location>
</feature>
<keyword evidence="1 2" id="KW-0143">Chaperone</keyword>
<comment type="subunit">
    <text evidence="2">Homodimer.</text>
</comment>
<reference evidence="6 7" key="1">
    <citation type="submission" date="2019-11" db="EMBL/GenBank/DDBJ databases">
        <authorList>
            <person name="Li X.-J."/>
            <person name="Feng X.-M."/>
        </authorList>
    </citation>
    <scope>NUCLEOTIDE SEQUENCE [LARGE SCALE GENOMIC DNA]</scope>
    <source>
        <strain evidence="6 7">XMNu-373</strain>
    </source>
</reference>
<evidence type="ECO:0000256" key="2">
    <source>
        <dbReference type="HAMAP-Rule" id="MF_01151"/>
    </source>
</evidence>
<proteinExistence type="inferred from homology"/>
<feature type="compositionally biased region" description="Basic and acidic residues" evidence="5">
    <location>
        <begin position="179"/>
        <end position="189"/>
    </location>
</feature>
<dbReference type="Gene3D" id="2.30.22.10">
    <property type="entry name" value="Head domain of nucleotide exchange factor GrpE"/>
    <property type="match status" value="1"/>
</dbReference>
<evidence type="ECO:0000256" key="1">
    <source>
        <dbReference type="ARBA" id="ARBA00023186"/>
    </source>
</evidence>
<accession>A0A7K3MAN5</accession>
<keyword evidence="7" id="KW-1185">Reference proteome</keyword>
<dbReference type="GO" id="GO:0042803">
    <property type="term" value="F:protein homodimerization activity"/>
    <property type="evidence" value="ECO:0007669"/>
    <property type="project" value="InterPro"/>
</dbReference>
<evidence type="ECO:0000256" key="4">
    <source>
        <dbReference type="RuleBase" id="RU004478"/>
    </source>
</evidence>
<dbReference type="PANTHER" id="PTHR21237">
    <property type="entry name" value="GRPE PROTEIN"/>
    <property type="match status" value="1"/>
</dbReference>
<sequence>MGPRFGVGRRGPPQLSRGRHRRGLHRRVFRGCTSLLDRAGLPRGHAGCMAERAVETPMAGESRHLAERGRATVGDLSPEPDEDPLAELTREVAALRDLFQRRLLEDRERRRLYDELHEQLQWARDGLSRQVLAPLLQELCLIVDRLDSAPEDEFTDSIRAELVEVLERRGVTAILPHGKPFDPAHHEATGTEPTGDGQLPGVVVAVQRPGYLLGDTLLRPARVVVSA</sequence>
<comment type="function">
    <text evidence="2 3">Participates actively in the response to hyperosmotic and heat shock by preventing the aggregation of stress-denatured proteins, in association with DnaK and GrpE. It is the nucleotide exchange factor for DnaK and may function as a thermosensor. Unfolded proteins bind initially to DnaJ; upon interaction with the DnaJ-bound protein, DnaK hydrolyzes its bound ATP, resulting in the formation of a stable complex. GrpE releases ADP from DnaK; ATP binding to DnaK triggers the release of the substrate protein, thus completing the reaction cycle. Several rounds of ATP-dependent interactions between DnaJ, DnaK and GrpE are required for fully efficient folding.</text>
</comment>
<evidence type="ECO:0000256" key="5">
    <source>
        <dbReference type="SAM" id="MobiDB-lite"/>
    </source>
</evidence>
<comment type="subcellular location">
    <subcellularLocation>
        <location evidence="2">Cytoplasm</location>
    </subcellularLocation>
</comment>
<evidence type="ECO:0000313" key="7">
    <source>
        <dbReference type="Proteomes" id="UP000460435"/>
    </source>
</evidence>
<feature type="region of interest" description="Disordered" evidence="5">
    <location>
        <begin position="1"/>
        <end position="21"/>
    </location>
</feature>
<dbReference type="InterPro" id="IPR000740">
    <property type="entry name" value="GrpE"/>
</dbReference>